<evidence type="ECO:0000313" key="1">
    <source>
        <dbReference type="EMBL" id="ETR68006.1"/>
    </source>
</evidence>
<accession>A0A1V1NZR4</accession>
<proteinExistence type="predicted"/>
<organism evidence="1 2">
    <name type="scientific">Candidatus Magnetoglobus multicellularis str. Araruama</name>
    <dbReference type="NCBI Taxonomy" id="890399"/>
    <lineage>
        <taxon>Bacteria</taxon>
        <taxon>Pseudomonadati</taxon>
        <taxon>Thermodesulfobacteriota</taxon>
        <taxon>Desulfobacteria</taxon>
        <taxon>Desulfobacterales</taxon>
        <taxon>Desulfobacteraceae</taxon>
        <taxon>Candidatus Magnetoglobus</taxon>
    </lineage>
</organism>
<reference evidence="2" key="1">
    <citation type="submission" date="2012-11" db="EMBL/GenBank/DDBJ databases">
        <authorList>
            <person name="Lucero-Rivera Y.E."/>
            <person name="Tovar-Ramirez D."/>
        </authorList>
    </citation>
    <scope>NUCLEOTIDE SEQUENCE [LARGE SCALE GENOMIC DNA]</scope>
    <source>
        <strain evidence="2">Araruama</strain>
    </source>
</reference>
<name>A0A1V1NZR4_9BACT</name>
<dbReference type="EMBL" id="ATBP01001121">
    <property type="protein sequence ID" value="ETR68006.1"/>
    <property type="molecule type" value="Genomic_DNA"/>
</dbReference>
<comment type="caution">
    <text evidence="1">The sequence shown here is derived from an EMBL/GenBank/DDBJ whole genome shotgun (WGS) entry which is preliminary data.</text>
</comment>
<protein>
    <submittedName>
        <fullName evidence="1">Uncharacterized protein</fullName>
    </submittedName>
</protein>
<sequence>MGDDPVNRVHTLLGKLNSVVNNHNKQSSISESRLQQVHKFMNPMKKIFQNLPKRLEWKSFYVNDLPIIMEICEDIRQISLENQLNKSQVKAISEVKKTSAKAFQDIVNIGKLENSSPNDHPKNDIKKASIVPLKEMSAREIKQLADKIVKNEIKQEQAQRRDTLDMARITKIIVMRCLGIPVDRIARRLDISKTTAKDHSDVIQSIENEITKVASISDLAKELQYPEPLLLYIALKHMTDQERFKALNWGLLTWDHRGLIY</sequence>
<dbReference type="Proteomes" id="UP000189670">
    <property type="component" value="Unassembled WGS sequence"/>
</dbReference>
<gene>
    <name evidence="1" type="ORF">OMM_04827</name>
</gene>
<dbReference type="AlphaFoldDB" id="A0A1V1NZR4"/>
<evidence type="ECO:0000313" key="2">
    <source>
        <dbReference type="Proteomes" id="UP000189670"/>
    </source>
</evidence>